<protein>
    <submittedName>
        <fullName evidence="2">Uncharacterized protein</fullName>
    </submittedName>
</protein>
<dbReference type="AlphaFoldDB" id="A0A6A6EDH4"/>
<dbReference type="OrthoDB" id="3945206at2759"/>
<name>A0A6A6EDH4_9PEZI</name>
<evidence type="ECO:0000313" key="3">
    <source>
        <dbReference type="Proteomes" id="UP000800200"/>
    </source>
</evidence>
<feature type="region of interest" description="Disordered" evidence="1">
    <location>
        <begin position="37"/>
        <end position="91"/>
    </location>
</feature>
<accession>A0A6A6EDH4</accession>
<sequence length="251" mass="29651">MTSSPPLSPKLFARDLAAYSDAELNRYLEESGRVVEVEDPENLPEDFIQRLRDRAHLPTDKEAPPQEEPYPEGLFATDSSPSTLPPTPDEERYRKDLQGQTEAYYTLVNNGGQPSHPLSLLEDIAKDLGEYCEILSFWQDRDKPEDWKVFMRQLSRWEDFRRLQKFARGQIIVLGQYKTWESFVGRQQHTTGEQGRFPIYVRAVKDRLKKHGFTRTFQLDEDPARQDKLTTWIEYLGYEYWWYDQYALSKR</sequence>
<dbReference type="Proteomes" id="UP000800200">
    <property type="component" value="Unassembled WGS sequence"/>
</dbReference>
<evidence type="ECO:0000313" key="2">
    <source>
        <dbReference type="EMBL" id="KAF2188832.1"/>
    </source>
</evidence>
<keyword evidence="3" id="KW-1185">Reference proteome</keyword>
<reference evidence="2" key="1">
    <citation type="journal article" date="2020" name="Stud. Mycol.">
        <title>101 Dothideomycetes genomes: a test case for predicting lifestyles and emergence of pathogens.</title>
        <authorList>
            <person name="Haridas S."/>
            <person name="Albert R."/>
            <person name="Binder M."/>
            <person name="Bloem J."/>
            <person name="Labutti K."/>
            <person name="Salamov A."/>
            <person name="Andreopoulos B."/>
            <person name="Baker S."/>
            <person name="Barry K."/>
            <person name="Bills G."/>
            <person name="Bluhm B."/>
            <person name="Cannon C."/>
            <person name="Castanera R."/>
            <person name="Culley D."/>
            <person name="Daum C."/>
            <person name="Ezra D."/>
            <person name="Gonzalez J."/>
            <person name="Henrissat B."/>
            <person name="Kuo A."/>
            <person name="Liang C."/>
            <person name="Lipzen A."/>
            <person name="Lutzoni F."/>
            <person name="Magnuson J."/>
            <person name="Mondo S."/>
            <person name="Nolan M."/>
            <person name="Ohm R."/>
            <person name="Pangilinan J."/>
            <person name="Park H.-J."/>
            <person name="Ramirez L."/>
            <person name="Alfaro M."/>
            <person name="Sun H."/>
            <person name="Tritt A."/>
            <person name="Yoshinaga Y."/>
            <person name="Zwiers L.-H."/>
            <person name="Turgeon B."/>
            <person name="Goodwin S."/>
            <person name="Spatafora J."/>
            <person name="Crous P."/>
            <person name="Grigoriev I."/>
        </authorList>
    </citation>
    <scope>NUCLEOTIDE SEQUENCE</scope>
    <source>
        <strain evidence="2">CBS 207.26</strain>
    </source>
</reference>
<dbReference type="EMBL" id="ML994622">
    <property type="protein sequence ID" value="KAF2188832.1"/>
    <property type="molecule type" value="Genomic_DNA"/>
</dbReference>
<organism evidence="2 3">
    <name type="scientific">Zopfia rhizophila CBS 207.26</name>
    <dbReference type="NCBI Taxonomy" id="1314779"/>
    <lineage>
        <taxon>Eukaryota</taxon>
        <taxon>Fungi</taxon>
        <taxon>Dikarya</taxon>
        <taxon>Ascomycota</taxon>
        <taxon>Pezizomycotina</taxon>
        <taxon>Dothideomycetes</taxon>
        <taxon>Dothideomycetes incertae sedis</taxon>
        <taxon>Zopfiaceae</taxon>
        <taxon>Zopfia</taxon>
    </lineage>
</organism>
<feature type="compositionally biased region" description="Basic and acidic residues" evidence="1">
    <location>
        <begin position="47"/>
        <end position="64"/>
    </location>
</feature>
<gene>
    <name evidence="2" type="ORF">K469DRAFT_765828</name>
</gene>
<evidence type="ECO:0000256" key="1">
    <source>
        <dbReference type="SAM" id="MobiDB-lite"/>
    </source>
</evidence>
<proteinExistence type="predicted"/>